<proteinExistence type="predicted"/>
<evidence type="ECO:0000313" key="1">
    <source>
        <dbReference type="EMBL" id="TNN67093.1"/>
    </source>
</evidence>
<protein>
    <submittedName>
        <fullName evidence="1">Uncharacterized protein</fullName>
    </submittedName>
</protein>
<dbReference type="Proteomes" id="UP000314294">
    <property type="component" value="Unassembled WGS sequence"/>
</dbReference>
<comment type="caution">
    <text evidence="1">The sequence shown here is derived from an EMBL/GenBank/DDBJ whole genome shotgun (WGS) entry which is preliminary data.</text>
</comment>
<reference evidence="1 2" key="1">
    <citation type="submission" date="2019-03" db="EMBL/GenBank/DDBJ databases">
        <title>First draft genome of Liparis tanakae, snailfish: a comprehensive survey of snailfish specific genes.</title>
        <authorList>
            <person name="Kim W."/>
            <person name="Song I."/>
            <person name="Jeong J.-H."/>
            <person name="Kim D."/>
            <person name="Kim S."/>
            <person name="Ryu S."/>
            <person name="Song J.Y."/>
            <person name="Lee S.K."/>
        </authorList>
    </citation>
    <scope>NUCLEOTIDE SEQUENCE [LARGE SCALE GENOMIC DNA]</scope>
    <source>
        <tissue evidence="1">Muscle</tissue>
    </source>
</reference>
<accession>A0A4Z2HQ20</accession>
<gene>
    <name evidence="1" type="ORF">EYF80_022623</name>
</gene>
<dbReference type="EMBL" id="SRLO01000209">
    <property type="protein sequence ID" value="TNN67093.1"/>
    <property type="molecule type" value="Genomic_DNA"/>
</dbReference>
<sequence length="114" mass="12714">MGGGTQGVQTLTCSYRSIRVLSGSLSDWMACRTVSQWPLLMSATKLSMLSTVFRDTVVSSCRLDLRTGAMASTILWSRRVHLEVLGPHSNIKVYQPSSDMVCWTRRPKHNHSSL</sequence>
<name>A0A4Z2HQ20_9TELE</name>
<keyword evidence="2" id="KW-1185">Reference proteome</keyword>
<dbReference type="AlphaFoldDB" id="A0A4Z2HQ20"/>
<evidence type="ECO:0000313" key="2">
    <source>
        <dbReference type="Proteomes" id="UP000314294"/>
    </source>
</evidence>
<organism evidence="1 2">
    <name type="scientific">Liparis tanakae</name>
    <name type="common">Tanaka's snailfish</name>
    <dbReference type="NCBI Taxonomy" id="230148"/>
    <lineage>
        <taxon>Eukaryota</taxon>
        <taxon>Metazoa</taxon>
        <taxon>Chordata</taxon>
        <taxon>Craniata</taxon>
        <taxon>Vertebrata</taxon>
        <taxon>Euteleostomi</taxon>
        <taxon>Actinopterygii</taxon>
        <taxon>Neopterygii</taxon>
        <taxon>Teleostei</taxon>
        <taxon>Neoteleostei</taxon>
        <taxon>Acanthomorphata</taxon>
        <taxon>Eupercaria</taxon>
        <taxon>Perciformes</taxon>
        <taxon>Cottioidei</taxon>
        <taxon>Cottales</taxon>
        <taxon>Liparidae</taxon>
        <taxon>Liparis</taxon>
    </lineage>
</organism>